<dbReference type="AlphaFoldDB" id="A0A371G1V6"/>
<organism evidence="1 2">
    <name type="scientific">Mucuna pruriens</name>
    <name type="common">Velvet bean</name>
    <name type="synonym">Dolichos pruriens</name>
    <dbReference type="NCBI Taxonomy" id="157652"/>
    <lineage>
        <taxon>Eukaryota</taxon>
        <taxon>Viridiplantae</taxon>
        <taxon>Streptophyta</taxon>
        <taxon>Embryophyta</taxon>
        <taxon>Tracheophyta</taxon>
        <taxon>Spermatophyta</taxon>
        <taxon>Magnoliopsida</taxon>
        <taxon>eudicotyledons</taxon>
        <taxon>Gunneridae</taxon>
        <taxon>Pentapetalae</taxon>
        <taxon>rosids</taxon>
        <taxon>fabids</taxon>
        <taxon>Fabales</taxon>
        <taxon>Fabaceae</taxon>
        <taxon>Papilionoideae</taxon>
        <taxon>50 kb inversion clade</taxon>
        <taxon>NPAAA clade</taxon>
        <taxon>indigoferoid/millettioid clade</taxon>
        <taxon>Phaseoleae</taxon>
        <taxon>Mucuna</taxon>
    </lineage>
</organism>
<gene>
    <name evidence="1" type="ORF">CR513_34661</name>
</gene>
<proteinExistence type="predicted"/>
<name>A0A371G1V6_MUCPR</name>
<evidence type="ECO:0008006" key="3">
    <source>
        <dbReference type="Google" id="ProtNLM"/>
    </source>
</evidence>
<keyword evidence="2" id="KW-1185">Reference proteome</keyword>
<evidence type="ECO:0000313" key="2">
    <source>
        <dbReference type="Proteomes" id="UP000257109"/>
    </source>
</evidence>
<dbReference type="Proteomes" id="UP000257109">
    <property type="component" value="Unassembled WGS sequence"/>
</dbReference>
<evidence type="ECO:0000313" key="1">
    <source>
        <dbReference type="EMBL" id="RDX84303.1"/>
    </source>
</evidence>
<accession>A0A371G1V6</accession>
<dbReference type="OrthoDB" id="1746950at2759"/>
<reference evidence="1" key="1">
    <citation type="submission" date="2018-05" db="EMBL/GenBank/DDBJ databases">
        <title>Draft genome of Mucuna pruriens seed.</title>
        <authorList>
            <person name="Nnadi N.E."/>
            <person name="Vos R."/>
            <person name="Hasami M.H."/>
            <person name="Devisetty U.K."/>
            <person name="Aguiy J.C."/>
        </authorList>
    </citation>
    <scope>NUCLEOTIDE SEQUENCE [LARGE SCALE GENOMIC DNA]</scope>
    <source>
        <strain evidence="1">JCA_2017</strain>
    </source>
</reference>
<feature type="non-terminal residue" evidence="1">
    <location>
        <position position="113"/>
    </location>
</feature>
<comment type="caution">
    <text evidence="1">The sequence shown here is derived from an EMBL/GenBank/DDBJ whole genome shotgun (WGS) entry which is preliminary data.</text>
</comment>
<sequence length="113" mass="13197">MAIVEKENANVQHTTKTCFEVVDDINTSIEGGDSYDLYDRVEDDTYNPSLGCLGDESKIEMKFVSLNNFKDVVKDYIIYHERQIKWIKNGKIRAREKYKEKECKWSSIVHGLK</sequence>
<dbReference type="EMBL" id="QJKJ01007086">
    <property type="protein sequence ID" value="RDX84303.1"/>
    <property type="molecule type" value="Genomic_DNA"/>
</dbReference>
<protein>
    <recommendedName>
        <fullName evidence="3">Transposase MuDR plant domain-containing protein</fullName>
    </recommendedName>
</protein>